<keyword evidence="12 16" id="KW-0406">Ion transport</keyword>
<keyword evidence="1 16" id="KW-0813">Transport</keyword>
<keyword evidence="10 16" id="KW-0520">NAD</keyword>
<gene>
    <name evidence="16 20" type="primary">nqrC</name>
    <name evidence="21" type="synonym">nqrC_2</name>
    <name evidence="20" type="ORF">DN603_24340</name>
    <name evidence="21" type="ORF">SAMEA2273876_03247</name>
    <name evidence="19" type="ORF">U5E74_20260</name>
</gene>
<sequence length="253" mass="28263">MRKSKIIVLSLMVVCVLCFAIVAVYFLLLKDDAAEPVNEETEAAVLDVAGFANSGHRDEQKLRALFQTRIVTRQLNLDRGELVPAGHTGAEQQRCADLPPTRDPAQIRRRCALVDIYLVRDTDQHIQQIILPVYGKGAKSMMYALVALSTDGRTVNDLIYYQQNETPLLGARVEDPQWRRQWAGKKIRDDQGRPALQVVQDSVGQHDAYTVDGISGATLTSTGVEKSINFWMGEQGYGNFLRHLQDDPAILTQ</sequence>
<keyword evidence="14 16" id="KW-0472">Membrane</keyword>
<evidence type="ECO:0000256" key="3">
    <source>
        <dbReference type="ARBA" id="ARBA00022519"/>
    </source>
</evidence>
<dbReference type="Pfam" id="PF04205">
    <property type="entry name" value="FMN_bind"/>
    <property type="match status" value="1"/>
</dbReference>
<evidence type="ECO:0000256" key="15">
    <source>
        <dbReference type="ARBA" id="ARBA00023201"/>
    </source>
</evidence>
<comment type="caution">
    <text evidence="16">Lacks conserved residue(s) required for the propagation of feature annotation.</text>
</comment>
<organism evidence="20 23">
    <name type="scientific">Raoultella planticola</name>
    <name type="common">Klebsiella planticola</name>
    <dbReference type="NCBI Taxonomy" id="575"/>
    <lineage>
        <taxon>Bacteria</taxon>
        <taxon>Pseudomonadati</taxon>
        <taxon>Pseudomonadota</taxon>
        <taxon>Gammaproteobacteria</taxon>
        <taxon>Enterobacterales</taxon>
        <taxon>Enterobacteriaceae</taxon>
        <taxon>Klebsiella/Raoultella group</taxon>
        <taxon>Raoultella</taxon>
    </lineage>
</organism>
<evidence type="ECO:0000313" key="19">
    <source>
        <dbReference type="EMBL" id="MDZ7467964.1"/>
    </source>
</evidence>
<evidence type="ECO:0000256" key="13">
    <source>
        <dbReference type="ARBA" id="ARBA00023075"/>
    </source>
</evidence>
<dbReference type="Proteomes" id="UP000288843">
    <property type="component" value="Unassembled WGS sequence"/>
</dbReference>
<dbReference type="RefSeq" id="WP_032699583.1">
    <property type="nucleotide sequence ID" value="NZ_BIJB01000001.1"/>
</dbReference>
<proteinExistence type="inferred from homology"/>
<name>A0A443VGG3_RAOPL</name>
<dbReference type="PIRSF" id="PIRSF009437">
    <property type="entry name" value="NQR-1_subunit_C"/>
    <property type="match status" value="1"/>
</dbReference>
<dbReference type="EMBL" id="FLAC01000012">
    <property type="protein sequence ID" value="SAP94635.1"/>
    <property type="molecule type" value="Genomic_DNA"/>
</dbReference>
<reference evidence="21 22" key="1">
    <citation type="submission" date="2016-05" db="EMBL/GenBank/DDBJ databases">
        <authorList>
            <consortium name="Pathogen Informatics"/>
        </authorList>
    </citation>
    <scope>NUCLEOTIDE SEQUENCE [LARGE SCALE GENOMIC DNA]</scope>
    <source>
        <strain evidence="21 22">2880STDY5682802</strain>
    </source>
</reference>
<keyword evidence="6 16" id="KW-0288">FMN</keyword>
<keyword evidence="8 16" id="KW-1278">Translocase</keyword>
<dbReference type="SMART" id="SM00900">
    <property type="entry name" value="FMN_bind"/>
    <property type="match status" value="1"/>
</dbReference>
<dbReference type="Proteomes" id="UP000078124">
    <property type="component" value="Unassembled WGS sequence"/>
</dbReference>
<evidence type="ECO:0000313" key="21">
    <source>
        <dbReference type="EMBL" id="SAP94635.1"/>
    </source>
</evidence>
<comment type="subunit">
    <text evidence="16 17">Composed of six subunits; NqrA, NqrB, NqrC, NqrD, NqrE and NqrF.</text>
</comment>
<evidence type="ECO:0000256" key="10">
    <source>
        <dbReference type="ARBA" id="ARBA00023027"/>
    </source>
</evidence>
<evidence type="ECO:0000313" key="22">
    <source>
        <dbReference type="Proteomes" id="UP000078124"/>
    </source>
</evidence>
<keyword evidence="24" id="KW-1185">Reference proteome</keyword>
<keyword evidence="11 16" id="KW-0915">Sodium</keyword>
<evidence type="ECO:0000256" key="2">
    <source>
        <dbReference type="ARBA" id="ARBA00022475"/>
    </source>
</evidence>
<dbReference type="Proteomes" id="UP001293169">
    <property type="component" value="Unassembled WGS sequence"/>
</dbReference>
<evidence type="ECO:0000256" key="16">
    <source>
        <dbReference type="HAMAP-Rule" id="MF_00427"/>
    </source>
</evidence>
<reference evidence="20 23" key="2">
    <citation type="submission" date="2018-06" db="EMBL/GenBank/DDBJ databases">
        <title>Carbapenemase-producing Enterobacteriaceae present in wastewater treatment plant effluent and nearby surface waters in the US.</title>
        <authorList>
            <person name="Mathys D.A."/>
            <person name="Mollenkopf D.F."/>
            <person name="Feicht S.M."/>
            <person name="Adams R.J."/>
            <person name="Albers A.L."/>
            <person name="Stuever D.M."/>
            <person name="Daniels J.B."/>
            <person name="Wittum T.E."/>
        </authorList>
    </citation>
    <scope>NUCLEOTIDE SEQUENCE [LARGE SCALE GENOMIC DNA]</scope>
    <source>
        <strain evidence="20 23">GEO_47_Down_B</strain>
    </source>
</reference>
<evidence type="ECO:0000256" key="14">
    <source>
        <dbReference type="ARBA" id="ARBA00023136"/>
    </source>
</evidence>
<comment type="similarity">
    <text evidence="16 17">Belongs to the NqrC family.</text>
</comment>
<dbReference type="HAMAP" id="MF_00427">
    <property type="entry name" value="NqrC"/>
    <property type="match status" value="1"/>
</dbReference>
<evidence type="ECO:0000256" key="12">
    <source>
        <dbReference type="ARBA" id="ARBA00023065"/>
    </source>
</evidence>
<evidence type="ECO:0000256" key="8">
    <source>
        <dbReference type="ARBA" id="ARBA00022967"/>
    </source>
</evidence>
<evidence type="ECO:0000256" key="6">
    <source>
        <dbReference type="ARBA" id="ARBA00022643"/>
    </source>
</evidence>
<evidence type="ECO:0000256" key="7">
    <source>
        <dbReference type="ARBA" id="ARBA00022692"/>
    </source>
</evidence>
<comment type="caution">
    <text evidence="20">The sequence shown here is derived from an EMBL/GenBank/DDBJ whole genome shotgun (WGS) entry which is preliminary data.</text>
</comment>
<evidence type="ECO:0000256" key="9">
    <source>
        <dbReference type="ARBA" id="ARBA00022989"/>
    </source>
</evidence>
<evidence type="ECO:0000313" key="20">
    <source>
        <dbReference type="EMBL" id="RWT17938.1"/>
    </source>
</evidence>
<dbReference type="AlphaFoldDB" id="A0A443VGG3"/>
<evidence type="ECO:0000313" key="23">
    <source>
        <dbReference type="Proteomes" id="UP000288843"/>
    </source>
</evidence>
<dbReference type="GO" id="GO:0006814">
    <property type="term" value="P:sodium ion transport"/>
    <property type="evidence" value="ECO:0007669"/>
    <property type="project" value="UniProtKB-UniRule"/>
</dbReference>
<dbReference type="EMBL" id="QKOX01000034">
    <property type="protein sequence ID" value="RWT17938.1"/>
    <property type="molecule type" value="Genomic_DNA"/>
</dbReference>
<reference evidence="19 24" key="3">
    <citation type="submission" date="2023-12" db="EMBL/GenBank/DDBJ databases">
        <title>N/s.</title>
        <authorList>
            <person name="Dale J."/>
        </authorList>
    </citation>
    <scope>NUCLEOTIDE SEQUENCE [LARGE SCALE GENOMIC DNA]</scope>
    <source>
        <strain evidence="19 24">2023EL-01226</strain>
    </source>
</reference>
<evidence type="ECO:0000256" key="4">
    <source>
        <dbReference type="ARBA" id="ARBA00022553"/>
    </source>
</evidence>
<evidence type="ECO:0000259" key="18">
    <source>
        <dbReference type="SMART" id="SM00900"/>
    </source>
</evidence>
<dbReference type="GO" id="GO:0010181">
    <property type="term" value="F:FMN binding"/>
    <property type="evidence" value="ECO:0007669"/>
    <property type="project" value="UniProtKB-UniRule"/>
</dbReference>
<feature type="modified residue" description="FMN phosphoryl threonine" evidence="16">
    <location>
        <position position="218"/>
    </location>
</feature>
<dbReference type="EMBL" id="JAXUDK010000014">
    <property type="protein sequence ID" value="MDZ7467964.1"/>
    <property type="molecule type" value="Genomic_DNA"/>
</dbReference>
<evidence type="ECO:0000256" key="11">
    <source>
        <dbReference type="ARBA" id="ARBA00023053"/>
    </source>
</evidence>
<evidence type="ECO:0000256" key="1">
    <source>
        <dbReference type="ARBA" id="ARBA00022448"/>
    </source>
</evidence>
<keyword evidence="21" id="KW-0560">Oxidoreductase</keyword>
<evidence type="ECO:0000256" key="17">
    <source>
        <dbReference type="PIRNR" id="PIRNR009437"/>
    </source>
</evidence>
<dbReference type="PANTHER" id="PTHR37838:SF1">
    <property type="entry name" value="NA(+)-TRANSLOCATING NADH-QUINONE REDUCTASE SUBUNIT C"/>
    <property type="match status" value="1"/>
</dbReference>
<feature type="transmembrane region" description="Helical" evidence="16">
    <location>
        <begin position="7"/>
        <end position="28"/>
    </location>
</feature>
<evidence type="ECO:0000313" key="24">
    <source>
        <dbReference type="Proteomes" id="UP001293169"/>
    </source>
</evidence>
<dbReference type="InterPro" id="IPR007329">
    <property type="entry name" value="FMN-bd"/>
</dbReference>
<accession>A0A443VGG3</accession>
<protein>
    <recommendedName>
        <fullName evidence="16 17">Na(+)-translocating NADH-quinone reductase subunit C</fullName>
        <shortName evidence="16 17">Na(+)-NQR subunit C</shortName>
        <shortName evidence="16 17">Na(+)-translocating NQR subunit C</shortName>
        <ecNumber evidence="16 17">7.2.1.1</ecNumber>
    </recommendedName>
    <alternativeName>
        <fullName evidence="16 17">NQR complex subunit C</fullName>
    </alternativeName>
    <alternativeName>
        <fullName evidence="16 17">NQR-1 subunit C</fullName>
    </alternativeName>
</protein>
<keyword evidence="7 16" id="KW-0812">Transmembrane</keyword>
<dbReference type="InterPro" id="IPR010204">
    <property type="entry name" value="NqrC"/>
</dbReference>
<keyword evidence="2 16" id="KW-1003">Cell membrane</keyword>
<dbReference type="EC" id="7.2.1.1" evidence="16 17"/>
<keyword evidence="15 16" id="KW-0739">Sodium transport</keyword>
<dbReference type="NCBIfam" id="TIGR01938">
    <property type="entry name" value="nqrC"/>
    <property type="match status" value="1"/>
</dbReference>
<feature type="domain" description="FMN-binding" evidence="18">
    <location>
        <begin position="137"/>
        <end position="235"/>
    </location>
</feature>
<comment type="cofactor">
    <cofactor evidence="16 17">
        <name>FMN</name>
        <dbReference type="ChEBI" id="CHEBI:58210"/>
    </cofactor>
</comment>
<keyword evidence="3" id="KW-0997">Cell inner membrane</keyword>
<comment type="subcellular location">
    <subcellularLocation>
        <location evidence="16">Cell membrane</location>
        <topology evidence="16">Single-pass membrane protein</topology>
    </subcellularLocation>
</comment>
<keyword evidence="4 16" id="KW-0597">Phosphoprotein</keyword>
<dbReference type="PANTHER" id="PTHR37838">
    <property type="entry name" value="NA(+)-TRANSLOCATING NADH-QUINONE REDUCTASE SUBUNIT C"/>
    <property type="match status" value="1"/>
</dbReference>
<keyword evidence="9 16" id="KW-1133">Transmembrane helix</keyword>
<dbReference type="GO" id="GO:0016655">
    <property type="term" value="F:oxidoreductase activity, acting on NAD(P)H, quinone or similar compound as acceptor"/>
    <property type="evidence" value="ECO:0007669"/>
    <property type="project" value="UniProtKB-UniRule"/>
</dbReference>
<dbReference type="GO" id="GO:0005886">
    <property type="term" value="C:plasma membrane"/>
    <property type="evidence" value="ECO:0007669"/>
    <property type="project" value="UniProtKB-SubCell"/>
</dbReference>
<keyword evidence="5 16" id="KW-0285">Flavoprotein</keyword>
<evidence type="ECO:0000256" key="5">
    <source>
        <dbReference type="ARBA" id="ARBA00022630"/>
    </source>
</evidence>
<comment type="catalytic activity">
    <reaction evidence="16 17">
        <text>a ubiquinone + n Na(+)(in) + NADH + H(+) = a ubiquinol + n Na(+)(out) + NAD(+)</text>
        <dbReference type="Rhea" id="RHEA:47748"/>
        <dbReference type="Rhea" id="RHEA-COMP:9565"/>
        <dbReference type="Rhea" id="RHEA-COMP:9566"/>
        <dbReference type="ChEBI" id="CHEBI:15378"/>
        <dbReference type="ChEBI" id="CHEBI:16389"/>
        <dbReference type="ChEBI" id="CHEBI:17976"/>
        <dbReference type="ChEBI" id="CHEBI:29101"/>
        <dbReference type="ChEBI" id="CHEBI:57540"/>
        <dbReference type="ChEBI" id="CHEBI:57945"/>
        <dbReference type="EC" id="7.2.1.1"/>
    </reaction>
</comment>
<comment type="function">
    <text evidence="16">NQR complex catalyzes the reduction of ubiquinone-1 to ubiquinol by two successive reactions, coupled with the transport of Na(+) ions from the cytoplasm to the periplasm. NqrA to NqrE are probably involved in the second step, the conversion of ubisemiquinone to ubiquinol.</text>
</comment>
<keyword evidence="13 16" id="KW-0830">Ubiquinone</keyword>